<name>A0ABQ4RX11_9HYPH</name>
<feature type="compositionally biased region" description="Polar residues" evidence="1">
    <location>
        <begin position="323"/>
        <end position="334"/>
    </location>
</feature>
<proteinExistence type="predicted"/>
<evidence type="ECO:0000313" key="2">
    <source>
        <dbReference type="EMBL" id="GJD94774.1"/>
    </source>
</evidence>
<sequence length="342" mass="37192">MVHHFGHYGAAEERACRSGPETALHRFAKELLASRLALVLPPLERGGEGRRSYTGGPYRFDAAALERRLGAITPDVIVWRADRDLLVEFCVTHRCDADKIAKIASLGIAAVEIDLSSVALSTSRPALEEAILNQAPRRWLHNSKLSPTPSAVPKPELRRSASHWEQSMAALERVYLSAYREVQAMRSRSLDTNRIQADSLSHAIGVEIAGLGCFNVAPADWQAAILLSALDRALSGRPGFVSTKGALQQLRERGWLHKRFSRLSAAEVTALEGALPSFAPPAAGIAAWAMALSRQGILVPSSVRDQWVIRRETLQLVREARQHGSTSATVATTPQGPPASRS</sequence>
<evidence type="ECO:0000256" key="1">
    <source>
        <dbReference type="SAM" id="MobiDB-lite"/>
    </source>
</evidence>
<comment type="caution">
    <text evidence="2">The sequence shown here is derived from an EMBL/GenBank/DDBJ whole genome shotgun (WGS) entry which is preliminary data.</text>
</comment>
<reference evidence="2" key="2">
    <citation type="submission" date="2021-08" db="EMBL/GenBank/DDBJ databases">
        <authorList>
            <person name="Tani A."/>
            <person name="Ola A."/>
            <person name="Ogura Y."/>
            <person name="Katsura K."/>
            <person name="Hayashi T."/>
        </authorList>
    </citation>
    <scope>NUCLEOTIDE SEQUENCE</scope>
    <source>
        <strain evidence="2">DSM 19015</strain>
    </source>
</reference>
<protein>
    <submittedName>
        <fullName evidence="2">Uncharacterized protein</fullName>
    </submittedName>
</protein>
<feature type="region of interest" description="Disordered" evidence="1">
    <location>
        <begin position="320"/>
        <end position="342"/>
    </location>
</feature>
<accession>A0ABQ4RX11</accession>
<organism evidence="2 3">
    <name type="scientific">Methylobacterium iners</name>
    <dbReference type="NCBI Taxonomy" id="418707"/>
    <lineage>
        <taxon>Bacteria</taxon>
        <taxon>Pseudomonadati</taxon>
        <taxon>Pseudomonadota</taxon>
        <taxon>Alphaproteobacteria</taxon>
        <taxon>Hyphomicrobiales</taxon>
        <taxon>Methylobacteriaceae</taxon>
        <taxon>Methylobacterium</taxon>
    </lineage>
</organism>
<dbReference type="Proteomes" id="UP001055125">
    <property type="component" value="Unassembled WGS sequence"/>
</dbReference>
<reference evidence="2" key="1">
    <citation type="journal article" date="2021" name="Front. Microbiol.">
        <title>Comprehensive Comparative Genomics and Phenotyping of Methylobacterium Species.</title>
        <authorList>
            <person name="Alessa O."/>
            <person name="Ogura Y."/>
            <person name="Fujitani Y."/>
            <person name="Takami H."/>
            <person name="Hayashi T."/>
            <person name="Sahin N."/>
            <person name="Tani A."/>
        </authorList>
    </citation>
    <scope>NUCLEOTIDE SEQUENCE</scope>
    <source>
        <strain evidence="2">DSM 19015</strain>
    </source>
</reference>
<evidence type="ECO:0000313" key="3">
    <source>
        <dbReference type="Proteomes" id="UP001055125"/>
    </source>
</evidence>
<dbReference type="EMBL" id="BPQP01000029">
    <property type="protein sequence ID" value="GJD94774.1"/>
    <property type="molecule type" value="Genomic_DNA"/>
</dbReference>
<gene>
    <name evidence="2" type="ORF">OCOJLMKI_1978</name>
</gene>
<keyword evidence="3" id="KW-1185">Reference proteome</keyword>